<dbReference type="Proteomes" id="UP000223047">
    <property type="component" value="Segment"/>
</dbReference>
<gene>
    <name evidence="1" type="ORF">Xoosp2_4</name>
</gene>
<sequence length="149" mass="15929">MAKLNSETGLIKPYIEAEITLAGKNGNVTGDGPDGSYCRSARLTRYLRLMGPVSSRNGAGIGSKELAGALIGHGIVLKTFPDFLVAPPLGLKPYTPQRDNAERYRQALVLEALTMLDDALKPYLEPGTAEPWAKSLSASSEIARDQLGD</sequence>
<proteinExistence type="predicted"/>
<organism evidence="1 2">
    <name type="scientific">Xanthomonas phage Xoo-sp2</name>
    <dbReference type="NCBI Taxonomy" id="1852622"/>
    <lineage>
        <taxon>Viruses</taxon>
        <taxon>Duplodnaviria</taxon>
        <taxon>Heunggongvirae</taxon>
        <taxon>Uroviricota</taxon>
        <taxon>Caudoviricetes</taxon>
        <taxon>Mesyanzhinovviridae</taxon>
        <taxon>Bradleyvirinae</taxon>
        <taxon>Xooduovirus</taxon>
        <taxon>Xooduovirus Xoosp2</taxon>
    </lineage>
</organism>
<accession>A0A1X9IAL3</accession>
<evidence type="ECO:0000313" key="2">
    <source>
        <dbReference type="Proteomes" id="UP000223047"/>
    </source>
</evidence>
<name>A0A1X9IAL3_9CAUD</name>
<evidence type="ECO:0000313" key="1">
    <source>
        <dbReference type="EMBL" id="ANT45226.1"/>
    </source>
</evidence>
<reference evidence="1 2" key="1">
    <citation type="submission" date="2016-05" db="EMBL/GenBank/DDBJ databases">
        <title>A Novel Xanthomonas Oryzae pv. Oryzae Phage Xoo-sp2 as Possible Biocontrol Agent in Plant.</title>
        <authorList>
            <person name="Dong Z."/>
            <person name="Liu J."/>
            <person name="Peng D."/>
        </authorList>
    </citation>
    <scope>NUCLEOTIDE SEQUENCE [LARGE SCALE GENOMIC DNA]</scope>
</reference>
<dbReference type="EMBL" id="KX241618">
    <property type="protein sequence ID" value="ANT45226.1"/>
    <property type="molecule type" value="Genomic_DNA"/>
</dbReference>
<keyword evidence="2" id="KW-1185">Reference proteome</keyword>
<protein>
    <submittedName>
        <fullName evidence="1">Uncharacterized protein</fullName>
    </submittedName>
</protein>